<accession>A0A7Z2GPZ5</accession>
<evidence type="ECO:0000256" key="2">
    <source>
        <dbReference type="PROSITE-ProRule" id="PRU00169"/>
    </source>
</evidence>
<dbReference type="SUPFAM" id="SSF52172">
    <property type="entry name" value="CheY-like"/>
    <property type="match status" value="1"/>
</dbReference>
<dbReference type="GO" id="GO:0000160">
    <property type="term" value="P:phosphorelay signal transduction system"/>
    <property type="evidence" value="ECO:0007669"/>
    <property type="project" value="InterPro"/>
</dbReference>
<dbReference type="InterPro" id="IPR011006">
    <property type="entry name" value="CheY-like_superfamily"/>
</dbReference>
<evidence type="ECO:0000256" key="1">
    <source>
        <dbReference type="ARBA" id="ARBA00022553"/>
    </source>
</evidence>
<dbReference type="SMART" id="SM00448">
    <property type="entry name" value="REC"/>
    <property type="match status" value="1"/>
</dbReference>
<dbReference type="OrthoDB" id="9774747at2"/>
<evidence type="ECO:0000259" key="3">
    <source>
        <dbReference type="PROSITE" id="PS50110"/>
    </source>
</evidence>
<keyword evidence="5" id="KW-1185">Reference proteome</keyword>
<dbReference type="InterPro" id="IPR050595">
    <property type="entry name" value="Bact_response_regulator"/>
</dbReference>
<evidence type="ECO:0000313" key="5">
    <source>
        <dbReference type="Proteomes" id="UP000433577"/>
    </source>
</evidence>
<protein>
    <submittedName>
        <fullName evidence="4">Response regulator</fullName>
    </submittedName>
</protein>
<dbReference type="PANTHER" id="PTHR44591">
    <property type="entry name" value="STRESS RESPONSE REGULATOR PROTEIN 1"/>
    <property type="match status" value="1"/>
</dbReference>
<organism evidence="4 5">
    <name type="scientific">Paraburkholderia acidisoli</name>
    <dbReference type="NCBI Taxonomy" id="2571748"/>
    <lineage>
        <taxon>Bacteria</taxon>
        <taxon>Pseudomonadati</taxon>
        <taxon>Pseudomonadota</taxon>
        <taxon>Betaproteobacteria</taxon>
        <taxon>Burkholderiales</taxon>
        <taxon>Burkholderiaceae</taxon>
        <taxon>Paraburkholderia</taxon>
    </lineage>
</organism>
<sequence length="146" mass="16096">MNPSSDATPTARPTVLYVDDEALAGKYFARAVGAEYDVLLATSCDEAIAVLHDNAQVAVLLTDFRMPGRDGGELLEAVAHDYPRIVRILVTAYTDIDVLQEKLKSGAVFRILEKPLRPASVRDTLQLAFERYHESPPIQGQTHRSC</sequence>
<feature type="domain" description="Response regulatory" evidence="3">
    <location>
        <begin position="14"/>
        <end position="129"/>
    </location>
</feature>
<dbReference type="EMBL" id="CP046916">
    <property type="protein sequence ID" value="QGZ65805.1"/>
    <property type="molecule type" value="Genomic_DNA"/>
</dbReference>
<gene>
    <name evidence="4" type="ORF">FAZ98_28575</name>
</gene>
<dbReference type="Proteomes" id="UP000433577">
    <property type="component" value="Chromosome 4"/>
</dbReference>
<dbReference type="PROSITE" id="PS50110">
    <property type="entry name" value="RESPONSE_REGULATORY"/>
    <property type="match status" value="1"/>
</dbReference>
<keyword evidence="1 2" id="KW-0597">Phosphoprotein</keyword>
<proteinExistence type="predicted"/>
<evidence type="ECO:0000313" key="4">
    <source>
        <dbReference type="EMBL" id="QGZ65805.1"/>
    </source>
</evidence>
<dbReference type="InterPro" id="IPR001789">
    <property type="entry name" value="Sig_transdc_resp-reg_receiver"/>
</dbReference>
<dbReference type="Pfam" id="PF00072">
    <property type="entry name" value="Response_reg"/>
    <property type="match status" value="1"/>
</dbReference>
<dbReference type="AlphaFoldDB" id="A0A7Z2GPZ5"/>
<dbReference type="Gene3D" id="3.40.50.2300">
    <property type="match status" value="1"/>
</dbReference>
<name>A0A7Z2GPZ5_9BURK</name>
<dbReference type="KEGG" id="pacs:FAZ98_28575"/>
<reference evidence="4 5" key="1">
    <citation type="submission" date="2019-12" db="EMBL/GenBank/DDBJ databases">
        <title>Paraburkholderia acidiphila 7Q-K02 sp. nov and Paraburkholderia acidisoli DHF22 sp. nov., two strains isolated from forest soil.</title>
        <authorList>
            <person name="Gao Z."/>
            <person name="Qiu L."/>
        </authorList>
    </citation>
    <scope>NUCLEOTIDE SEQUENCE [LARGE SCALE GENOMIC DNA]</scope>
    <source>
        <strain evidence="4 5">DHF22</strain>
    </source>
</reference>
<dbReference type="PANTHER" id="PTHR44591:SF19">
    <property type="entry name" value="TWO-COMPONENT RESPONSE REGULATOR-RELATED"/>
    <property type="match status" value="1"/>
</dbReference>
<feature type="modified residue" description="4-aspartylphosphate" evidence="2">
    <location>
        <position position="63"/>
    </location>
</feature>